<keyword evidence="2" id="KW-0812">Transmembrane</keyword>
<evidence type="ECO:0000256" key="5">
    <source>
        <dbReference type="ARBA" id="ARBA00022989"/>
    </source>
</evidence>
<comment type="caution">
    <text evidence="9">Lacks conserved residue(s) required for the propagation of feature annotation.</text>
</comment>
<keyword evidence="5" id="KW-1133">Transmembrane helix</keyword>
<evidence type="ECO:0000259" key="10">
    <source>
        <dbReference type="PROSITE" id="PS50287"/>
    </source>
</evidence>
<dbReference type="OrthoDB" id="6286334at2759"/>
<evidence type="ECO:0000256" key="9">
    <source>
        <dbReference type="PROSITE-ProRule" id="PRU00196"/>
    </source>
</evidence>
<dbReference type="Proteomes" id="UP000749559">
    <property type="component" value="Unassembled WGS sequence"/>
</dbReference>
<evidence type="ECO:0000256" key="1">
    <source>
        <dbReference type="ARBA" id="ARBA00004167"/>
    </source>
</evidence>
<keyword evidence="12" id="KW-1185">Reference proteome</keyword>
<feature type="domain" description="SRCR" evidence="10">
    <location>
        <begin position="80"/>
        <end position="170"/>
    </location>
</feature>
<dbReference type="PROSITE" id="PS50287">
    <property type="entry name" value="SRCR_2"/>
    <property type="match status" value="2"/>
</dbReference>
<evidence type="ECO:0000256" key="8">
    <source>
        <dbReference type="ARBA" id="ARBA00023180"/>
    </source>
</evidence>
<sequence length="271" mass="30733">ITKGVSLLCAQYDALQMCNVTRAHCDDYNMYFISCFDQEPELTDFVDFQVHEFDLRHYALAHGILKIDVPDKTSYDDFFICSTGWSISEAKVACRQQGFDPKDAAIDTFSKYPCYDDYDYDDVKNRTPSINIYMSDVVCNGDEYNLADCSFNYGENASCPDATRASVICGEIKVRLKRRKTANSGLVEIYVGYTWRKVCSSTLGMNEAKVICQQLGLPYGNVSTYERKVPITGRNDLSFIDDLQCTGNEHHIGQCNFNYGNNDLSELNYPI</sequence>
<feature type="disulfide bond" evidence="9">
    <location>
        <begin position="139"/>
        <end position="149"/>
    </location>
</feature>
<dbReference type="Pfam" id="PF00530">
    <property type="entry name" value="SRCR"/>
    <property type="match status" value="2"/>
</dbReference>
<name>A0A8S4NS88_OWEFU</name>
<keyword evidence="4" id="KW-0677">Repeat</keyword>
<feature type="domain" description="SRCR" evidence="10">
    <location>
        <begin position="174"/>
        <end position="255"/>
    </location>
</feature>
<dbReference type="SMART" id="SM00202">
    <property type="entry name" value="SR"/>
    <property type="match status" value="2"/>
</dbReference>
<dbReference type="Gene3D" id="3.10.250.10">
    <property type="entry name" value="SRCR-like domain"/>
    <property type="match status" value="2"/>
</dbReference>
<feature type="non-terminal residue" evidence="11">
    <location>
        <position position="1"/>
    </location>
</feature>
<evidence type="ECO:0000256" key="2">
    <source>
        <dbReference type="ARBA" id="ARBA00022692"/>
    </source>
</evidence>
<feature type="disulfide bond" evidence="9">
    <location>
        <begin position="245"/>
        <end position="255"/>
    </location>
</feature>
<evidence type="ECO:0000313" key="11">
    <source>
        <dbReference type="EMBL" id="CAH1783555.1"/>
    </source>
</evidence>
<reference evidence="11" key="1">
    <citation type="submission" date="2022-03" db="EMBL/GenBank/DDBJ databases">
        <authorList>
            <person name="Martin C."/>
        </authorList>
    </citation>
    <scope>NUCLEOTIDE SEQUENCE</scope>
</reference>
<dbReference type="GO" id="GO:0016020">
    <property type="term" value="C:membrane"/>
    <property type="evidence" value="ECO:0007669"/>
    <property type="project" value="UniProtKB-SubCell"/>
</dbReference>
<keyword evidence="6" id="KW-0472">Membrane</keyword>
<evidence type="ECO:0000313" key="12">
    <source>
        <dbReference type="Proteomes" id="UP000749559"/>
    </source>
</evidence>
<comment type="subcellular location">
    <subcellularLocation>
        <location evidence="1">Membrane</location>
        <topology evidence="1">Single-pass membrane protein</topology>
    </subcellularLocation>
</comment>
<evidence type="ECO:0000256" key="7">
    <source>
        <dbReference type="ARBA" id="ARBA00023157"/>
    </source>
</evidence>
<keyword evidence="3" id="KW-0732">Signal</keyword>
<dbReference type="EMBL" id="CAIIXF020000005">
    <property type="protein sequence ID" value="CAH1783555.1"/>
    <property type="molecule type" value="Genomic_DNA"/>
</dbReference>
<dbReference type="FunFam" id="3.10.250.10:FF:000016">
    <property type="entry name" value="Scavenger receptor cysteine-rich protein type 12"/>
    <property type="match status" value="1"/>
</dbReference>
<feature type="non-terminal residue" evidence="11">
    <location>
        <position position="271"/>
    </location>
</feature>
<evidence type="ECO:0000256" key="6">
    <source>
        <dbReference type="ARBA" id="ARBA00023136"/>
    </source>
</evidence>
<comment type="caution">
    <text evidence="11">The sequence shown here is derived from an EMBL/GenBank/DDBJ whole genome shotgun (WGS) entry which is preliminary data.</text>
</comment>
<accession>A0A8S4NS88</accession>
<keyword evidence="8" id="KW-0325">Glycoprotein</keyword>
<protein>
    <recommendedName>
        <fullName evidence="10">SRCR domain-containing protein</fullName>
    </recommendedName>
</protein>
<dbReference type="PANTHER" id="PTHR19331:SF465">
    <property type="entry name" value="EGG PEPTIDE SPERACT RECEPTOR"/>
    <property type="match status" value="1"/>
</dbReference>
<dbReference type="PRINTS" id="PR00258">
    <property type="entry name" value="SPERACTRCPTR"/>
</dbReference>
<organism evidence="11 12">
    <name type="scientific">Owenia fusiformis</name>
    <name type="common">Polychaete worm</name>
    <dbReference type="NCBI Taxonomy" id="6347"/>
    <lineage>
        <taxon>Eukaryota</taxon>
        <taxon>Metazoa</taxon>
        <taxon>Spiralia</taxon>
        <taxon>Lophotrochozoa</taxon>
        <taxon>Annelida</taxon>
        <taxon>Polychaeta</taxon>
        <taxon>Sedentaria</taxon>
        <taxon>Canalipalpata</taxon>
        <taxon>Sabellida</taxon>
        <taxon>Oweniida</taxon>
        <taxon>Oweniidae</taxon>
        <taxon>Owenia</taxon>
    </lineage>
</organism>
<dbReference type="AlphaFoldDB" id="A0A8S4NS88"/>
<dbReference type="InterPro" id="IPR001190">
    <property type="entry name" value="SRCR"/>
</dbReference>
<evidence type="ECO:0000256" key="4">
    <source>
        <dbReference type="ARBA" id="ARBA00022737"/>
    </source>
</evidence>
<keyword evidence="7 9" id="KW-1015">Disulfide bond</keyword>
<proteinExistence type="predicted"/>
<dbReference type="SUPFAM" id="SSF56487">
    <property type="entry name" value="SRCR-like"/>
    <property type="match status" value="2"/>
</dbReference>
<gene>
    <name evidence="11" type="ORF">OFUS_LOCUS9887</name>
</gene>
<evidence type="ECO:0000256" key="3">
    <source>
        <dbReference type="ARBA" id="ARBA00022729"/>
    </source>
</evidence>
<dbReference type="PANTHER" id="PTHR19331">
    <property type="entry name" value="SCAVENGER RECEPTOR DOMAIN-CONTAINING"/>
    <property type="match status" value="1"/>
</dbReference>
<dbReference type="InterPro" id="IPR036772">
    <property type="entry name" value="SRCR-like_dom_sf"/>
</dbReference>